<dbReference type="Pfam" id="PF19174">
    <property type="entry name" value="DUF5856"/>
    <property type="match status" value="1"/>
</dbReference>
<dbReference type="EMBL" id="LR797817">
    <property type="protein sequence ID" value="CAB4240897.1"/>
    <property type="molecule type" value="Genomic_DNA"/>
</dbReference>
<evidence type="ECO:0000313" key="1">
    <source>
        <dbReference type="EMBL" id="CAB4240897.1"/>
    </source>
</evidence>
<reference evidence="1" key="1">
    <citation type="submission" date="2020-05" db="EMBL/GenBank/DDBJ databases">
        <authorList>
            <person name="Chiriac C."/>
            <person name="Salcher M."/>
            <person name="Ghai R."/>
            <person name="Kavagutti S V."/>
        </authorList>
    </citation>
    <scope>NUCLEOTIDE SEQUENCE</scope>
</reference>
<organism evidence="1">
    <name type="scientific">uncultured Caudovirales phage</name>
    <dbReference type="NCBI Taxonomy" id="2100421"/>
    <lineage>
        <taxon>Viruses</taxon>
        <taxon>Duplodnaviria</taxon>
        <taxon>Heunggongvirae</taxon>
        <taxon>Uroviricota</taxon>
        <taxon>Caudoviricetes</taxon>
        <taxon>Peduoviridae</taxon>
        <taxon>Maltschvirus</taxon>
        <taxon>Maltschvirus maltsch</taxon>
    </lineage>
</organism>
<accession>A0A6J5T9Q7</accession>
<dbReference type="InterPro" id="IPR043876">
    <property type="entry name" value="DUF5856"/>
</dbReference>
<proteinExistence type="predicted"/>
<protein>
    <submittedName>
        <fullName evidence="1">Uncharacterized protein</fullName>
    </submittedName>
</protein>
<gene>
    <name evidence="1" type="ORF">UFOVP24_16</name>
</gene>
<name>A0A6J5T9Q7_9CAUD</name>
<sequence length="119" mass="14037">MNEEVAEFVATLLHSSTVTHFMHWSTDSFAKHMALGEYYAQIIELVDQFAEAYMGRYEQLKKFPDEFHLEKDPVKYLDNLKDFVEEARKELPQDSELQNLVDEIADLINSTLYKLRFLN</sequence>